<organism evidence="4 5">
    <name type="scientific">Marinobacter guineae</name>
    <dbReference type="NCBI Taxonomy" id="432303"/>
    <lineage>
        <taxon>Bacteria</taxon>
        <taxon>Pseudomonadati</taxon>
        <taxon>Pseudomonadota</taxon>
        <taxon>Gammaproteobacteria</taxon>
        <taxon>Pseudomonadales</taxon>
        <taxon>Marinobacteraceae</taxon>
        <taxon>Marinobacter</taxon>
    </lineage>
</organism>
<keyword evidence="1" id="KW-0175">Coiled coil</keyword>
<accession>A0A2G1VIX9</accession>
<keyword evidence="3" id="KW-0472">Membrane</keyword>
<dbReference type="AlphaFoldDB" id="A0A2G1VIX9"/>
<evidence type="ECO:0008006" key="6">
    <source>
        <dbReference type="Google" id="ProtNLM"/>
    </source>
</evidence>
<name>A0A2G1VIX9_9GAMM</name>
<feature type="compositionally biased region" description="Gly residues" evidence="2">
    <location>
        <begin position="49"/>
        <end position="59"/>
    </location>
</feature>
<dbReference type="Proteomes" id="UP000229044">
    <property type="component" value="Unassembled WGS sequence"/>
</dbReference>
<sequence length="326" mass="35615">MEPIRPDDDELRAQRPIGSAEPKAAAERKPRPSSAGKGEPPRRKRPADGGTGGKGGNGGSGRGSLAMLWLLVIAVAVAAGAGWYSQNQRVQVLESQLEEADYWARQSKLALARFEGDLSETGENLQERGASLADQIAAQKKQLDTADSEIRKLWAIANERNKKRLDEHQERIAAVESGLAESKQAIGGLEASVEKVRSSFSADVASLKQQTETSVTALQDANRQATAQLTKLSQQLADVDQVIESRIRRFEQEQKLGISGMEGRIAALERETADISDDGRVQALRNELANLKRTVESIDASRSQLTSRLVRLSEEVNQLRTQLSRQ</sequence>
<keyword evidence="3" id="KW-1133">Transmembrane helix</keyword>
<comment type="caution">
    <text evidence="4">The sequence shown here is derived from an EMBL/GenBank/DDBJ whole genome shotgun (WGS) entry which is preliminary data.</text>
</comment>
<feature type="region of interest" description="Disordered" evidence="2">
    <location>
        <begin position="1"/>
        <end position="59"/>
    </location>
</feature>
<evidence type="ECO:0000313" key="4">
    <source>
        <dbReference type="EMBL" id="PHQ26726.1"/>
    </source>
</evidence>
<keyword evidence="5" id="KW-1185">Reference proteome</keyword>
<evidence type="ECO:0000313" key="5">
    <source>
        <dbReference type="Proteomes" id="UP000229044"/>
    </source>
</evidence>
<feature type="coiled-coil region" evidence="1">
    <location>
        <begin position="215"/>
        <end position="242"/>
    </location>
</feature>
<dbReference type="EMBL" id="NTFI01000001">
    <property type="protein sequence ID" value="PHQ26726.1"/>
    <property type="molecule type" value="Genomic_DNA"/>
</dbReference>
<evidence type="ECO:0000256" key="2">
    <source>
        <dbReference type="SAM" id="MobiDB-lite"/>
    </source>
</evidence>
<feature type="transmembrane region" description="Helical" evidence="3">
    <location>
        <begin position="64"/>
        <end position="84"/>
    </location>
</feature>
<dbReference type="Gene3D" id="1.20.5.340">
    <property type="match status" value="1"/>
</dbReference>
<gene>
    <name evidence="4" type="ORF">CLH62_03845</name>
</gene>
<proteinExistence type="predicted"/>
<keyword evidence="3" id="KW-0812">Transmembrane</keyword>
<dbReference type="OrthoDB" id="5700790at2"/>
<protein>
    <recommendedName>
        <fullName evidence="6">ATPase</fullName>
    </recommendedName>
</protein>
<feature type="coiled-coil region" evidence="1">
    <location>
        <begin position="158"/>
        <end position="185"/>
    </location>
</feature>
<dbReference type="RefSeq" id="WP_099616802.1">
    <property type="nucleotide sequence ID" value="NZ_KZ319339.1"/>
</dbReference>
<reference evidence="4 5" key="1">
    <citation type="submission" date="2017-09" db="EMBL/GenBank/DDBJ databases">
        <title>The draft genome sequences of Marinobacter guineae M3B.</title>
        <authorList>
            <person name="Cao J."/>
        </authorList>
    </citation>
    <scope>NUCLEOTIDE SEQUENCE [LARGE SCALE GENOMIC DNA]</scope>
    <source>
        <strain evidence="4 5">M3B</strain>
    </source>
</reference>
<evidence type="ECO:0000256" key="1">
    <source>
        <dbReference type="SAM" id="Coils"/>
    </source>
</evidence>
<feature type="coiled-coil region" evidence="1">
    <location>
        <begin position="281"/>
        <end position="322"/>
    </location>
</feature>
<evidence type="ECO:0000256" key="3">
    <source>
        <dbReference type="SAM" id="Phobius"/>
    </source>
</evidence>